<dbReference type="GO" id="GO:0016987">
    <property type="term" value="F:sigma factor activity"/>
    <property type="evidence" value="ECO:0007669"/>
    <property type="project" value="UniProtKB-KW"/>
</dbReference>
<proteinExistence type="inferred from homology"/>
<reference evidence="7 8" key="1">
    <citation type="submission" date="2017-06" db="EMBL/GenBank/DDBJ databases">
        <authorList>
            <consortium name="Pathogen Informatics"/>
        </authorList>
    </citation>
    <scope>NUCLEOTIDE SEQUENCE [LARGE SCALE GENOMIC DNA]</scope>
    <source>
        <strain evidence="7 8">NCTC13161</strain>
    </source>
</reference>
<evidence type="ECO:0000313" key="8">
    <source>
        <dbReference type="Proteomes" id="UP000215126"/>
    </source>
</evidence>
<dbReference type="Pfam" id="PF04542">
    <property type="entry name" value="Sigma70_r2"/>
    <property type="match status" value="1"/>
</dbReference>
<evidence type="ECO:0000256" key="3">
    <source>
        <dbReference type="ARBA" id="ARBA00023082"/>
    </source>
</evidence>
<dbReference type="InterPro" id="IPR036388">
    <property type="entry name" value="WH-like_DNA-bd_sf"/>
</dbReference>
<evidence type="ECO:0000259" key="5">
    <source>
        <dbReference type="Pfam" id="PF04542"/>
    </source>
</evidence>
<gene>
    <name evidence="7" type="primary">sigK_2</name>
    <name evidence="7" type="ORF">SAMEA4530655_00996</name>
</gene>
<dbReference type="SUPFAM" id="SSF88946">
    <property type="entry name" value="Sigma2 domain of RNA polymerase sigma factors"/>
    <property type="match status" value="1"/>
</dbReference>
<dbReference type="InterPro" id="IPR013249">
    <property type="entry name" value="RNA_pol_sigma70_r4_t2"/>
</dbReference>
<dbReference type="InterPro" id="IPR013325">
    <property type="entry name" value="RNA_pol_sigma_r2"/>
</dbReference>
<dbReference type="PANTHER" id="PTHR43133:SF62">
    <property type="entry name" value="RNA POLYMERASE SIGMA FACTOR SIGZ"/>
    <property type="match status" value="1"/>
</dbReference>
<dbReference type="STRING" id="93222.NA29_09265"/>
<dbReference type="GeneID" id="88093676"/>
<evidence type="ECO:0000259" key="6">
    <source>
        <dbReference type="Pfam" id="PF08281"/>
    </source>
</evidence>
<dbReference type="Proteomes" id="UP000215126">
    <property type="component" value="Chromosome 1"/>
</dbReference>
<comment type="similarity">
    <text evidence="1">Belongs to the sigma-70 factor family. ECF subfamily.</text>
</comment>
<dbReference type="InterPro" id="IPR014284">
    <property type="entry name" value="RNA_pol_sigma-70_dom"/>
</dbReference>
<keyword evidence="2" id="KW-0805">Transcription regulation</keyword>
<sequence>MHQHAAERFREVPVHEKTDEFDYESTIAACARQDAEALRQLYARDAAYLLGVAQRIVRDRQLAEDVLHDAFVSVWTQAATFDAARGAGRGWIFSIVRHQALNTVRRRSQEVDMDEDSLDAHMNATTAHLPNTFSAQADPLMHGRLAQCLERLDGPRRASILYAYLDGCSHSEIAERLRSPLGSVKAWVRRGLQSLRECME</sequence>
<dbReference type="InterPro" id="IPR039425">
    <property type="entry name" value="RNA_pol_sigma-70-like"/>
</dbReference>
<keyword evidence="3" id="KW-0731">Sigma factor</keyword>
<evidence type="ECO:0000256" key="1">
    <source>
        <dbReference type="ARBA" id="ARBA00010641"/>
    </source>
</evidence>
<evidence type="ECO:0000256" key="4">
    <source>
        <dbReference type="ARBA" id="ARBA00023163"/>
    </source>
</evidence>
<accession>A0A239SC16</accession>
<dbReference type="GO" id="GO:0003677">
    <property type="term" value="F:DNA binding"/>
    <property type="evidence" value="ECO:0007669"/>
    <property type="project" value="InterPro"/>
</dbReference>
<dbReference type="SUPFAM" id="SSF88659">
    <property type="entry name" value="Sigma3 and sigma4 domains of RNA polymerase sigma factors"/>
    <property type="match status" value="1"/>
</dbReference>
<protein>
    <submittedName>
        <fullName evidence="7">Sigma-K factor</fullName>
    </submittedName>
</protein>
<keyword evidence="4" id="KW-0804">Transcription</keyword>
<dbReference type="Pfam" id="PF08281">
    <property type="entry name" value="Sigma70_r4_2"/>
    <property type="match status" value="1"/>
</dbReference>
<name>A0A239SC16_9BURK</name>
<evidence type="ECO:0000313" key="7">
    <source>
        <dbReference type="EMBL" id="SNU82458.1"/>
    </source>
</evidence>
<keyword evidence="8" id="KW-1185">Reference proteome</keyword>
<evidence type="ECO:0000256" key="2">
    <source>
        <dbReference type="ARBA" id="ARBA00023015"/>
    </source>
</evidence>
<dbReference type="Gene3D" id="1.10.1740.10">
    <property type="match status" value="1"/>
</dbReference>
<dbReference type="KEGG" id="pspu:NA29_09265"/>
<dbReference type="InterPro" id="IPR007627">
    <property type="entry name" value="RNA_pol_sigma70_r2"/>
</dbReference>
<organism evidence="7 8">
    <name type="scientific">Pandoraea sputorum</name>
    <dbReference type="NCBI Taxonomy" id="93222"/>
    <lineage>
        <taxon>Bacteria</taxon>
        <taxon>Pseudomonadati</taxon>
        <taxon>Pseudomonadota</taxon>
        <taxon>Betaproteobacteria</taxon>
        <taxon>Burkholderiales</taxon>
        <taxon>Burkholderiaceae</taxon>
        <taxon>Pandoraea</taxon>
    </lineage>
</organism>
<feature type="domain" description="RNA polymerase sigma factor 70 region 4 type 2" evidence="6">
    <location>
        <begin position="144"/>
        <end position="195"/>
    </location>
</feature>
<dbReference type="EMBL" id="LT906435">
    <property type="protein sequence ID" value="SNU82458.1"/>
    <property type="molecule type" value="Genomic_DNA"/>
</dbReference>
<dbReference type="InterPro" id="IPR013324">
    <property type="entry name" value="RNA_pol_sigma_r3/r4-like"/>
</dbReference>
<dbReference type="NCBIfam" id="TIGR02937">
    <property type="entry name" value="sigma70-ECF"/>
    <property type="match status" value="1"/>
</dbReference>
<dbReference type="AlphaFoldDB" id="A0A239SC16"/>
<dbReference type="OrthoDB" id="9784272at2"/>
<dbReference type="Gene3D" id="1.10.10.10">
    <property type="entry name" value="Winged helix-like DNA-binding domain superfamily/Winged helix DNA-binding domain"/>
    <property type="match status" value="1"/>
</dbReference>
<dbReference type="RefSeq" id="WP_052252533.1">
    <property type="nucleotide sequence ID" value="NZ_AP028930.1"/>
</dbReference>
<dbReference type="GO" id="GO:0006352">
    <property type="term" value="P:DNA-templated transcription initiation"/>
    <property type="evidence" value="ECO:0007669"/>
    <property type="project" value="InterPro"/>
</dbReference>
<feature type="domain" description="RNA polymerase sigma-70 region 2" evidence="5">
    <location>
        <begin position="41"/>
        <end position="108"/>
    </location>
</feature>
<dbReference type="PANTHER" id="PTHR43133">
    <property type="entry name" value="RNA POLYMERASE ECF-TYPE SIGMA FACTO"/>
    <property type="match status" value="1"/>
</dbReference>